<name>A0ACC3YXQ3_COLTU</name>
<organism evidence="1 2">
    <name type="scientific">Colletotrichum truncatum</name>
    <name type="common">Anthracnose fungus</name>
    <name type="synonym">Colletotrichum capsici</name>
    <dbReference type="NCBI Taxonomy" id="5467"/>
    <lineage>
        <taxon>Eukaryota</taxon>
        <taxon>Fungi</taxon>
        <taxon>Dikarya</taxon>
        <taxon>Ascomycota</taxon>
        <taxon>Pezizomycotina</taxon>
        <taxon>Sordariomycetes</taxon>
        <taxon>Hypocreomycetidae</taxon>
        <taxon>Glomerellales</taxon>
        <taxon>Glomerellaceae</taxon>
        <taxon>Colletotrichum</taxon>
        <taxon>Colletotrichum truncatum species complex</taxon>
    </lineage>
</organism>
<reference evidence="1 2" key="1">
    <citation type="journal article" date="2020" name="Phytopathology">
        <title>Genome Sequence Resources of Colletotrichum truncatum, C. plurivorum, C. musicola, and C. sojae: Four Species Pathogenic to Soybean (Glycine max).</title>
        <authorList>
            <person name="Rogerio F."/>
            <person name="Boufleur T.R."/>
            <person name="Ciampi-Guillardi M."/>
            <person name="Sukno S.A."/>
            <person name="Thon M.R."/>
            <person name="Massola Junior N.S."/>
            <person name="Baroncelli R."/>
        </authorList>
    </citation>
    <scope>NUCLEOTIDE SEQUENCE [LARGE SCALE GENOMIC DNA]</scope>
    <source>
        <strain evidence="1 2">CMES1059</strain>
    </source>
</reference>
<evidence type="ECO:0000313" key="1">
    <source>
        <dbReference type="EMBL" id="KAL0936684.1"/>
    </source>
</evidence>
<evidence type="ECO:0000313" key="2">
    <source>
        <dbReference type="Proteomes" id="UP000805649"/>
    </source>
</evidence>
<gene>
    <name evidence="1" type="ORF">CTRU02_208899</name>
</gene>
<dbReference type="EMBL" id="VUJX02000005">
    <property type="protein sequence ID" value="KAL0936684.1"/>
    <property type="molecule type" value="Genomic_DNA"/>
</dbReference>
<protein>
    <submittedName>
        <fullName evidence="1">Cell wall glucanase</fullName>
    </submittedName>
</protein>
<sequence length="410" mass="43127">MKTNVLSSVALLAMLGLSAALPQGTRDLKRVIRPDDVVATDDSRKEANEVPQVVVYVNEEGTLLTTTTEAVRLELMSRAISRAPIAPDLESRSEAASSRALNSNPDLGSPSALPVSTTSASASLSSQSSSSSSSSSSPSASASSSLHGVAYAPYTATGDCKSAAQVEVDFAELKGKYSIVRTYGTDCDQVAKVLSAARNTDLKLFLGLFDIGSIEQQVQTIMSAVKGDWSSIDTISVGNELVNNGKATAQEVITAMGQARQLLRAAGYKGPVVTVDTFVAVLANPSLCDLSDYCAVNIHPFFDASTAAKDAGSFVASVVNKVQAKLLDRGKRVVCTETGWPWQGDSNGAAVPGIDEQRLAVDSIKKAYASHPGDVILFSAFNDLWKHSEASTFHAEQYWGIGGLYSDSGK</sequence>
<proteinExistence type="predicted"/>
<comment type="caution">
    <text evidence="1">The sequence shown here is derived from an EMBL/GenBank/DDBJ whole genome shotgun (WGS) entry which is preliminary data.</text>
</comment>
<dbReference type="Proteomes" id="UP000805649">
    <property type="component" value="Unassembled WGS sequence"/>
</dbReference>
<keyword evidence="2" id="KW-1185">Reference proteome</keyword>
<accession>A0ACC3YXQ3</accession>